<keyword evidence="5 9" id="KW-0812">Transmembrane</keyword>
<evidence type="ECO:0000313" key="11">
    <source>
        <dbReference type="EMBL" id="SDE32281.1"/>
    </source>
</evidence>
<dbReference type="CDD" id="cd06261">
    <property type="entry name" value="TM_PBP2"/>
    <property type="match status" value="1"/>
</dbReference>
<feature type="transmembrane region" description="Helical" evidence="9">
    <location>
        <begin position="635"/>
        <end position="654"/>
    </location>
</feature>
<dbReference type="PROSITE" id="PS50928">
    <property type="entry name" value="ABC_TM1"/>
    <property type="match status" value="1"/>
</dbReference>
<evidence type="ECO:0000256" key="2">
    <source>
        <dbReference type="ARBA" id="ARBA00010072"/>
    </source>
</evidence>
<dbReference type="SUPFAM" id="SSF161098">
    <property type="entry name" value="MetI-like"/>
    <property type="match status" value="1"/>
</dbReference>
<dbReference type="AlphaFoldDB" id="A0A1G7BYY8"/>
<dbReference type="SUPFAM" id="SSF53850">
    <property type="entry name" value="Periplasmic binding protein-like II"/>
    <property type="match status" value="3"/>
</dbReference>
<keyword evidence="4" id="KW-1003">Cell membrane</keyword>
<dbReference type="OrthoDB" id="6192933at2"/>
<dbReference type="Gene3D" id="1.10.3720.10">
    <property type="entry name" value="MetI-like"/>
    <property type="match status" value="1"/>
</dbReference>
<feature type="transmembrane region" description="Helical" evidence="9">
    <location>
        <begin position="736"/>
        <end position="757"/>
    </location>
</feature>
<organism evidence="11 12">
    <name type="scientific">Desulfuromonas thiophila</name>
    <dbReference type="NCBI Taxonomy" id="57664"/>
    <lineage>
        <taxon>Bacteria</taxon>
        <taxon>Pseudomonadati</taxon>
        <taxon>Thermodesulfobacteriota</taxon>
        <taxon>Desulfuromonadia</taxon>
        <taxon>Desulfuromonadales</taxon>
        <taxon>Desulfuromonadaceae</taxon>
        <taxon>Desulfuromonas</taxon>
    </lineage>
</organism>
<proteinExistence type="inferred from homology"/>
<evidence type="ECO:0000259" key="10">
    <source>
        <dbReference type="PROSITE" id="PS50928"/>
    </source>
</evidence>
<dbReference type="STRING" id="57664.SAMN05661003_1088"/>
<dbReference type="EMBL" id="FNAQ01000008">
    <property type="protein sequence ID" value="SDE32281.1"/>
    <property type="molecule type" value="Genomic_DNA"/>
</dbReference>
<evidence type="ECO:0000256" key="4">
    <source>
        <dbReference type="ARBA" id="ARBA00022475"/>
    </source>
</evidence>
<evidence type="ECO:0000256" key="1">
    <source>
        <dbReference type="ARBA" id="ARBA00004429"/>
    </source>
</evidence>
<dbReference type="InterPro" id="IPR001320">
    <property type="entry name" value="Iontro_rcpt_C"/>
</dbReference>
<dbReference type="InterPro" id="IPR035906">
    <property type="entry name" value="MetI-like_sf"/>
</dbReference>
<keyword evidence="6" id="KW-0732">Signal</keyword>
<feature type="transmembrane region" description="Helical" evidence="9">
    <location>
        <begin position="606"/>
        <end position="629"/>
    </location>
</feature>
<dbReference type="Pfam" id="PF00528">
    <property type="entry name" value="BPD_transp_1"/>
    <property type="match status" value="1"/>
</dbReference>
<comment type="similarity">
    <text evidence="2">Belongs to the binding-protein-dependent transport system permease family. HisMQ subfamily.</text>
</comment>
<sequence length="775" mass="85082">MPFVARRLLKTLLLSLTLLLATLLPPLAGSLSAAPGPFSSLDDLAQARLGAVLGTLQGAYAEQAYPAAQLVWFNNLTDLLLATRGGKVDAALIDAISATALLPNWPDMALLDDDFMRYPLGIGFRPELADLRQRFDHYLASIRADGRYDQIHQRWFIADPQTAQMPPYPVKEPAARYILGVSVADLPYVAVVNNQVVGFDIELLRSFAAAENIALQIQILDFGALIPALAAGKVDLISDGIAITEERRQRVAFSAPYAEGRGAVLVLRQRLAQNPPSAAPQPQTLPARRFADLARGKIAIFIGTVQDAFLAQHYPQAEVVRLNTTADLVLAVRTGKVDAALIEGSTARLILKKNPELAILEERLQVLPLGVAFRRDRTDLRDRFNAFLRHIRENGTYQTLYQRWCVEDADEAVMPEIPHFSGGERGLAGVAVDDLPYVSLVNGEFTGFDIELLRRFAAHEHIDLQIRAYEWDALINALAAGKVDLVTDGIAISEERAKVVAFSEPYLDLNTVALVRRDRMAAAAPPAPEPFTSEPASTVVSAVPALASLQESLRINFVVEQRWRLIVQGLGATLLISAAATLLGTLLGAAICALRLSRQPLARRFAILYIATVRGLPVLLLLMLIFYVVFASVNISPLLVAVVAFALNFAAYVAEMFRSGIEAVDRGQTEAGIALGFTRLQCFRHIVLPQAIRRILPVYRGEFISLVKMTSIVGYIGVQDLTKAGDIIRSRTFEAFFPLIMVAALYFVVIWLLGLALDHLDRKTDPQRQRLETRP</sequence>
<feature type="domain" description="ABC transmembrane type-1" evidence="10">
    <location>
        <begin position="570"/>
        <end position="758"/>
    </location>
</feature>
<dbReference type="InterPro" id="IPR010065">
    <property type="entry name" value="AA_ABC_transptr_permease_3TM"/>
</dbReference>
<reference evidence="12" key="1">
    <citation type="submission" date="2016-10" db="EMBL/GenBank/DDBJ databases">
        <authorList>
            <person name="Varghese N."/>
            <person name="Submissions S."/>
        </authorList>
    </citation>
    <scope>NUCLEOTIDE SEQUENCE [LARGE SCALE GENOMIC DNA]</scope>
    <source>
        <strain evidence="12">DSM 8987</strain>
    </source>
</reference>
<dbReference type="GO" id="GO:0015276">
    <property type="term" value="F:ligand-gated monoatomic ion channel activity"/>
    <property type="evidence" value="ECO:0007669"/>
    <property type="project" value="InterPro"/>
</dbReference>
<dbReference type="InterPro" id="IPR001638">
    <property type="entry name" value="Solute-binding_3/MltF_N"/>
</dbReference>
<keyword evidence="3 9" id="KW-0813">Transport</keyword>
<comment type="subcellular location">
    <subcellularLocation>
        <location evidence="1">Cell inner membrane</location>
        <topology evidence="1">Multi-pass membrane protein</topology>
    </subcellularLocation>
    <subcellularLocation>
        <location evidence="9">Cell membrane</location>
        <topology evidence="9">Multi-pass membrane protein</topology>
    </subcellularLocation>
</comment>
<accession>A0A1G7BYY8</accession>
<dbReference type="Pfam" id="PF00497">
    <property type="entry name" value="SBP_bac_3"/>
    <property type="match status" value="2"/>
</dbReference>
<dbReference type="InterPro" id="IPR000515">
    <property type="entry name" value="MetI-like"/>
</dbReference>
<dbReference type="Proteomes" id="UP000243205">
    <property type="component" value="Unassembled WGS sequence"/>
</dbReference>
<dbReference type="CDD" id="cd13530">
    <property type="entry name" value="PBP2_peptides_like"/>
    <property type="match status" value="1"/>
</dbReference>
<dbReference type="GO" id="GO:0043190">
    <property type="term" value="C:ATP-binding cassette (ABC) transporter complex"/>
    <property type="evidence" value="ECO:0007669"/>
    <property type="project" value="InterPro"/>
</dbReference>
<evidence type="ECO:0000256" key="3">
    <source>
        <dbReference type="ARBA" id="ARBA00022448"/>
    </source>
</evidence>
<dbReference type="SMART" id="SM00079">
    <property type="entry name" value="PBPe"/>
    <property type="match status" value="1"/>
</dbReference>
<name>A0A1G7BYY8_9BACT</name>
<evidence type="ECO:0000256" key="6">
    <source>
        <dbReference type="ARBA" id="ARBA00022729"/>
    </source>
</evidence>
<dbReference type="SMART" id="SM00062">
    <property type="entry name" value="PBPb"/>
    <property type="match status" value="2"/>
</dbReference>
<dbReference type="PANTHER" id="PTHR35936">
    <property type="entry name" value="MEMBRANE-BOUND LYTIC MUREIN TRANSGLYCOSYLASE F"/>
    <property type="match status" value="1"/>
</dbReference>
<gene>
    <name evidence="11" type="ORF">SAMN05661003_1088</name>
</gene>
<evidence type="ECO:0000256" key="9">
    <source>
        <dbReference type="RuleBase" id="RU363032"/>
    </source>
</evidence>
<keyword evidence="8 9" id="KW-0472">Membrane</keyword>
<evidence type="ECO:0000313" key="12">
    <source>
        <dbReference type="Proteomes" id="UP000243205"/>
    </source>
</evidence>
<protein>
    <submittedName>
        <fullName evidence="11">Amino acid ABC transporter substrate-binding protein, PAAT family /amino acid ABC transporter membrane protein, PAAT family</fullName>
    </submittedName>
</protein>
<keyword evidence="12" id="KW-1185">Reference proteome</keyword>
<keyword evidence="7 9" id="KW-1133">Transmembrane helix</keyword>
<dbReference type="RefSeq" id="WP_092078279.1">
    <property type="nucleotide sequence ID" value="NZ_FNAQ01000008.1"/>
</dbReference>
<feature type="transmembrane region" description="Helical" evidence="9">
    <location>
        <begin position="570"/>
        <end position="594"/>
    </location>
</feature>
<dbReference type="Gene3D" id="3.40.190.10">
    <property type="entry name" value="Periplasmic binding protein-like II"/>
    <property type="match status" value="4"/>
</dbReference>
<dbReference type="NCBIfam" id="TIGR01726">
    <property type="entry name" value="HEQRo_perm_3TM"/>
    <property type="match status" value="1"/>
</dbReference>
<evidence type="ECO:0000256" key="5">
    <source>
        <dbReference type="ARBA" id="ARBA00022692"/>
    </source>
</evidence>
<evidence type="ECO:0000256" key="7">
    <source>
        <dbReference type="ARBA" id="ARBA00022989"/>
    </source>
</evidence>
<evidence type="ECO:0000256" key="8">
    <source>
        <dbReference type="ARBA" id="ARBA00023136"/>
    </source>
</evidence>